<organism evidence="5 6">
    <name type="scientific">Egibacter rhizosphaerae</name>
    <dbReference type="NCBI Taxonomy" id="1670831"/>
    <lineage>
        <taxon>Bacteria</taxon>
        <taxon>Bacillati</taxon>
        <taxon>Actinomycetota</taxon>
        <taxon>Nitriliruptoria</taxon>
        <taxon>Egibacterales</taxon>
        <taxon>Egibacteraceae</taxon>
        <taxon>Egibacter</taxon>
    </lineage>
</organism>
<evidence type="ECO:0000256" key="1">
    <source>
        <dbReference type="ARBA" id="ARBA00023015"/>
    </source>
</evidence>
<name>A0A411YL96_9ACTN</name>
<dbReference type="Proteomes" id="UP000291469">
    <property type="component" value="Chromosome"/>
</dbReference>
<dbReference type="InterPro" id="IPR039422">
    <property type="entry name" value="MarR/SlyA-like"/>
</dbReference>
<evidence type="ECO:0000256" key="3">
    <source>
        <dbReference type="ARBA" id="ARBA00023163"/>
    </source>
</evidence>
<reference evidence="5 6" key="1">
    <citation type="submission" date="2019-01" db="EMBL/GenBank/DDBJ databases">
        <title>Egibacter rhizosphaerae EGI 80759T.</title>
        <authorList>
            <person name="Chen D.-D."/>
            <person name="Tian Y."/>
            <person name="Jiao J.-Y."/>
            <person name="Zhang X.-T."/>
            <person name="Zhang Y.-G."/>
            <person name="Zhang Y."/>
            <person name="Xiao M."/>
            <person name="Shu W.-S."/>
            <person name="Li W.-J."/>
        </authorList>
    </citation>
    <scope>NUCLEOTIDE SEQUENCE [LARGE SCALE GENOMIC DNA]</scope>
    <source>
        <strain evidence="5 6">EGI 80759</strain>
    </source>
</reference>
<dbReference type="GO" id="GO:0006950">
    <property type="term" value="P:response to stress"/>
    <property type="evidence" value="ECO:0007669"/>
    <property type="project" value="TreeGrafter"/>
</dbReference>
<keyword evidence="3" id="KW-0804">Transcription</keyword>
<dbReference type="InterPro" id="IPR023187">
    <property type="entry name" value="Tscrpt_reg_MarR-type_CS"/>
</dbReference>
<dbReference type="Gene3D" id="1.10.10.10">
    <property type="entry name" value="Winged helix-like DNA-binding domain superfamily/Winged helix DNA-binding domain"/>
    <property type="match status" value="1"/>
</dbReference>
<gene>
    <name evidence="5" type="ORF">ER308_09025</name>
</gene>
<dbReference type="KEGG" id="erz:ER308_09025"/>
<dbReference type="SUPFAM" id="SSF46785">
    <property type="entry name" value="Winged helix' DNA-binding domain"/>
    <property type="match status" value="1"/>
</dbReference>
<protein>
    <submittedName>
        <fullName evidence="5">MarR family transcriptional regulator</fullName>
    </submittedName>
</protein>
<keyword evidence="2" id="KW-0238">DNA-binding</keyword>
<dbReference type="EMBL" id="CP036402">
    <property type="protein sequence ID" value="QBI21976.1"/>
    <property type="molecule type" value="Genomic_DNA"/>
</dbReference>
<dbReference type="Pfam" id="PF01047">
    <property type="entry name" value="MarR"/>
    <property type="match status" value="1"/>
</dbReference>
<accession>A0A411YL96</accession>
<dbReference type="InterPro" id="IPR000835">
    <property type="entry name" value="HTH_MarR-typ"/>
</dbReference>
<dbReference type="PANTHER" id="PTHR33164:SF99">
    <property type="entry name" value="MARR FAMILY REGULATORY PROTEIN"/>
    <property type="match status" value="1"/>
</dbReference>
<dbReference type="GO" id="GO:0003700">
    <property type="term" value="F:DNA-binding transcription factor activity"/>
    <property type="evidence" value="ECO:0007669"/>
    <property type="project" value="InterPro"/>
</dbReference>
<keyword evidence="1" id="KW-0805">Transcription regulation</keyword>
<evidence type="ECO:0000313" key="5">
    <source>
        <dbReference type="EMBL" id="QBI21976.1"/>
    </source>
</evidence>
<dbReference type="InterPro" id="IPR036388">
    <property type="entry name" value="WH-like_DNA-bd_sf"/>
</dbReference>
<dbReference type="AlphaFoldDB" id="A0A411YL96"/>
<sequence length="120" mass="13380">MGDELEGEGLTQARAELLWRLHVAGPSTQRALSEALRCTPRNVTGLVDALEAAGLVRREPHPEDRRAMLVTLTPQGEKLLARWREGYEQLAGRLFGDVSAGDLRGFHATLSHMLEQLRRQ</sequence>
<proteinExistence type="predicted"/>
<dbReference type="PROSITE" id="PS50995">
    <property type="entry name" value="HTH_MARR_2"/>
    <property type="match status" value="1"/>
</dbReference>
<keyword evidence="6" id="KW-1185">Reference proteome</keyword>
<dbReference type="GO" id="GO:0003677">
    <property type="term" value="F:DNA binding"/>
    <property type="evidence" value="ECO:0007669"/>
    <property type="project" value="UniProtKB-KW"/>
</dbReference>
<evidence type="ECO:0000259" key="4">
    <source>
        <dbReference type="PROSITE" id="PS50995"/>
    </source>
</evidence>
<dbReference type="PANTHER" id="PTHR33164">
    <property type="entry name" value="TRANSCRIPTIONAL REGULATOR, MARR FAMILY"/>
    <property type="match status" value="1"/>
</dbReference>
<dbReference type="PRINTS" id="PR00598">
    <property type="entry name" value="HTHMARR"/>
</dbReference>
<dbReference type="PROSITE" id="PS01117">
    <property type="entry name" value="HTH_MARR_1"/>
    <property type="match status" value="1"/>
</dbReference>
<evidence type="ECO:0000313" key="6">
    <source>
        <dbReference type="Proteomes" id="UP000291469"/>
    </source>
</evidence>
<dbReference type="SMART" id="SM00347">
    <property type="entry name" value="HTH_MARR"/>
    <property type="match status" value="1"/>
</dbReference>
<dbReference type="InterPro" id="IPR036390">
    <property type="entry name" value="WH_DNA-bd_sf"/>
</dbReference>
<dbReference type="OrthoDB" id="4807076at2"/>
<evidence type="ECO:0000256" key="2">
    <source>
        <dbReference type="ARBA" id="ARBA00023125"/>
    </source>
</evidence>
<feature type="domain" description="HTH marR-type" evidence="4">
    <location>
        <begin position="1"/>
        <end position="119"/>
    </location>
</feature>